<protein>
    <submittedName>
        <fullName evidence="3">RHS repeat-associated core domain-containing protein</fullName>
    </submittedName>
</protein>
<reference evidence="3 4" key="1">
    <citation type="submission" date="2023-07" db="EMBL/GenBank/DDBJ databases">
        <title>Citrobacter selenititolerans sp. nov., isolated from seleniferous soil.</title>
        <authorList>
            <person name="Zhang S."/>
            <person name="Li K."/>
            <person name="Peng J."/>
            <person name="Wang H."/>
            <person name="Sun J."/>
            <person name="Guo Y."/>
        </authorList>
    </citation>
    <scope>NUCLEOTIDE SEQUENCE [LARGE SCALE GENOMIC DNA]</scope>
    <source>
        <strain evidence="3 4">S2-9</strain>
    </source>
</reference>
<evidence type="ECO:0000259" key="2">
    <source>
        <dbReference type="Pfam" id="PF03527"/>
    </source>
</evidence>
<dbReference type="InterPro" id="IPR001826">
    <property type="entry name" value="RHS"/>
</dbReference>
<dbReference type="RefSeq" id="WP_301703348.1">
    <property type="nucleotide sequence ID" value="NZ_JAUJYW010000021.1"/>
</dbReference>
<dbReference type="InterPro" id="IPR050708">
    <property type="entry name" value="T6SS_VgrG/RHS"/>
</dbReference>
<feature type="domain" description="RHS protein conserved region" evidence="2">
    <location>
        <begin position="3"/>
        <end position="29"/>
    </location>
</feature>
<gene>
    <name evidence="3" type="ORF">Q0A17_23245</name>
</gene>
<comment type="similarity">
    <text evidence="1">Belongs to the RHS family.</text>
</comment>
<dbReference type="Proteomes" id="UP001174867">
    <property type="component" value="Unassembled WGS sequence"/>
</dbReference>
<keyword evidence="4" id="KW-1185">Reference proteome</keyword>
<dbReference type="PRINTS" id="PR00394">
    <property type="entry name" value="RHSPROTEIN"/>
</dbReference>
<evidence type="ECO:0000256" key="1">
    <source>
        <dbReference type="ARBA" id="ARBA00009455"/>
    </source>
</evidence>
<proteinExistence type="inferred from homology"/>
<comment type="caution">
    <text evidence="3">The sequence shown here is derived from an EMBL/GenBank/DDBJ whole genome shotgun (WGS) entry which is preliminary data.</text>
</comment>
<name>A0ABT8Q0Z5_9ENTR</name>
<dbReference type="EMBL" id="JAUJYW010000021">
    <property type="protein sequence ID" value="MDN8602296.1"/>
    <property type="molecule type" value="Genomic_DNA"/>
</dbReference>
<evidence type="ECO:0000313" key="4">
    <source>
        <dbReference type="Proteomes" id="UP001174867"/>
    </source>
</evidence>
<sequence>MRDHMGTPRELLTESGKVVWAQKLSVWGRSERYPFSHPQTASDDNARGPDCPWRFAGQWADEESGLYYNRFRYYDSETAQYLSPDPMGLAGGLNPYGYVQNPLSYIDPLGLCNELSQVQINRANGKAWEATVTQTAKGKYGANNVLEQVYIRPLDANGNPVGYRVIVDDVITSPNSPIKLVDAKASTTAPFTKNQKLGYPLLSQNGGIIESGPLAGTTIGPTSVSRIDPTTIGNL</sequence>
<dbReference type="PANTHER" id="PTHR32305">
    <property type="match status" value="1"/>
</dbReference>
<dbReference type="Gene3D" id="2.180.10.10">
    <property type="entry name" value="RHS repeat-associated core"/>
    <property type="match status" value="1"/>
</dbReference>
<dbReference type="PANTHER" id="PTHR32305:SF15">
    <property type="entry name" value="PROTEIN RHSA-RELATED"/>
    <property type="match status" value="1"/>
</dbReference>
<dbReference type="NCBIfam" id="TIGR03696">
    <property type="entry name" value="Rhs_assc_core"/>
    <property type="match status" value="1"/>
</dbReference>
<evidence type="ECO:0000313" key="3">
    <source>
        <dbReference type="EMBL" id="MDN8602296.1"/>
    </source>
</evidence>
<organism evidence="3 4">
    <name type="scientific">Citrobacter enshiensis</name>
    <dbReference type="NCBI Taxonomy" id="2971264"/>
    <lineage>
        <taxon>Bacteria</taxon>
        <taxon>Pseudomonadati</taxon>
        <taxon>Pseudomonadota</taxon>
        <taxon>Gammaproteobacteria</taxon>
        <taxon>Enterobacterales</taxon>
        <taxon>Enterobacteriaceae</taxon>
        <taxon>Citrobacter</taxon>
    </lineage>
</organism>
<accession>A0ABT8Q0Z5</accession>
<dbReference type="InterPro" id="IPR022385">
    <property type="entry name" value="Rhs_assc_core"/>
</dbReference>
<dbReference type="Pfam" id="PF03527">
    <property type="entry name" value="RHS"/>
    <property type="match status" value="1"/>
</dbReference>